<evidence type="ECO:0000256" key="3">
    <source>
        <dbReference type="ARBA" id="ARBA00022448"/>
    </source>
</evidence>
<dbReference type="PANTHER" id="PTHR10219:SF25">
    <property type="entry name" value="PLECKSTRIN HOMOLOGY DOMAIN-CONTAINING FAMILY A MEMBER 8"/>
    <property type="match status" value="1"/>
</dbReference>
<dbReference type="Pfam" id="PF00169">
    <property type="entry name" value="PH"/>
    <property type="match status" value="1"/>
</dbReference>
<evidence type="ECO:0000256" key="2">
    <source>
        <dbReference type="ARBA" id="ARBA00016588"/>
    </source>
</evidence>
<dbReference type="InterPro" id="IPR011993">
    <property type="entry name" value="PH-like_dom_sf"/>
</dbReference>
<dbReference type="Gene3D" id="1.10.3520.10">
    <property type="entry name" value="Glycolipid transfer protein"/>
    <property type="match status" value="1"/>
</dbReference>
<sequence>MEGYLSKWTNYISGWKRRYFLLNQGVLSYYLSCEEVEAGCRGSVQVIHCRPISHPHDHCRLDIALPSKRCIYLKASTSSERQQWLVALANAKMESEDNKREKEGSNVWVDRNVDVMRLKDKRNEFDTNRQLLLRQISALKTEVEAVTKSNIDEFKRIQSLSLLISSTCDSILTTFDECLSITNIMLSESHDGSEPMGTLPLITPSDSPFLPRLPAPRAQSSRSTSATPYEVTEETFLSPPSYLHPITSFTLSNSIPDRSSTPSSCYENCVTLPDDTVSLPSPFVPPHPLVDGDTVLSPICQSIGFVVTLSEPDKIQMAPFLKTSRQFPDLLIQLFGSVCAPMKSDILGNICKIETKLENHKTLNELILAEKWRGEHKADKSATIGLLWLNRSIHFIQIYCSGLSDNNLESEKAAMDAYQVTLMPHHNWVVKSLFSFILKQTSGRSVHEIFCKNKATSADVALRQMSYISQELLKIVTIVDDLYLSNNLLN</sequence>
<dbReference type="AlphaFoldDB" id="A0AAV7K141"/>
<reference evidence="5 6" key="1">
    <citation type="journal article" date="2023" name="BMC Biol.">
        <title>The compact genome of the sponge Oopsacas minuta (Hexactinellida) is lacking key metazoan core genes.</title>
        <authorList>
            <person name="Santini S."/>
            <person name="Schenkelaars Q."/>
            <person name="Jourda C."/>
            <person name="Duchesne M."/>
            <person name="Belahbib H."/>
            <person name="Rocher C."/>
            <person name="Selva M."/>
            <person name="Riesgo A."/>
            <person name="Vervoort M."/>
            <person name="Leys S.P."/>
            <person name="Kodjabachian L."/>
            <person name="Le Bivic A."/>
            <person name="Borchiellini C."/>
            <person name="Claverie J.M."/>
            <person name="Renard E."/>
        </authorList>
    </citation>
    <scope>NUCLEOTIDE SEQUENCE [LARGE SCALE GENOMIC DNA]</scope>
    <source>
        <strain evidence="5">SPO-2</strain>
    </source>
</reference>
<evidence type="ECO:0000259" key="4">
    <source>
        <dbReference type="PROSITE" id="PS50003"/>
    </source>
</evidence>
<feature type="domain" description="PH" evidence="4">
    <location>
        <begin position="1"/>
        <end position="93"/>
    </location>
</feature>
<proteinExistence type="predicted"/>
<dbReference type="GO" id="GO:0016020">
    <property type="term" value="C:membrane"/>
    <property type="evidence" value="ECO:0007669"/>
    <property type="project" value="TreeGrafter"/>
</dbReference>
<dbReference type="GO" id="GO:1902387">
    <property type="term" value="F:ceramide 1-phosphate binding"/>
    <property type="evidence" value="ECO:0007669"/>
    <property type="project" value="TreeGrafter"/>
</dbReference>
<comment type="caution">
    <text evidence="5">The sequence shown here is derived from an EMBL/GenBank/DDBJ whole genome shotgun (WGS) entry which is preliminary data.</text>
</comment>
<dbReference type="EMBL" id="JAKMXF010000221">
    <property type="protein sequence ID" value="KAI6654867.1"/>
    <property type="molecule type" value="Genomic_DNA"/>
</dbReference>
<evidence type="ECO:0000313" key="5">
    <source>
        <dbReference type="EMBL" id="KAI6654867.1"/>
    </source>
</evidence>
<dbReference type="InterPro" id="IPR014830">
    <property type="entry name" value="Glycolipid_transfer_prot_dom"/>
</dbReference>
<protein>
    <recommendedName>
        <fullName evidence="2">Pleckstrin homology domain-containing family A member 8</fullName>
    </recommendedName>
</protein>
<gene>
    <name evidence="5" type="ORF">LOD99_2746</name>
</gene>
<dbReference type="SUPFAM" id="SSF50729">
    <property type="entry name" value="PH domain-like"/>
    <property type="match status" value="1"/>
</dbReference>
<accession>A0AAV7K141</accession>
<keyword evidence="6" id="KW-1185">Reference proteome</keyword>
<dbReference type="SUPFAM" id="SSF110004">
    <property type="entry name" value="Glycolipid transfer protein, GLTP"/>
    <property type="match status" value="1"/>
</dbReference>
<name>A0AAV7K141_9METZ</name>
<evidence type="ECO:0000313" key="6">
    <source>
        <dbReference type="Proteomes" id="UP001165289"/>
    </source>
</evidence>
<dbReference type="InterPro" id="IPR001849">
    <property type="entry name" value="PH_domain"/>
</dbReference>
<dbReference type="SMART" id="SM00233">
    <property type="entry name" value="PH"/>
    <property type="match status" value="1"/>
</dbReference>
<dbReference type="PANTHER" id="PTHR10219">
    <property type="entry name" value="GLYCOLIPID TRANSFER PROTEIN-RELATED"/>
    <property type="match status" value="1"/>
</dbReference>
<organism evidence="5 6">
    <name type="scientific">Oopsacas minuta</name>
    <dbReference type="NCBI Taxonomy" id="111878"/>
    <lineage>
        <taxon>Eukaryota</taxon>
        <taxon>Metazoa</taxon>
        <taxon>Porifera</taxon>
        <taxon>Hexactinellida</taxon>
        <taxon>Hexasterophora</taxon>
        <taxon>Lyssacinosida</taxon>
        <taxon>Leucopsacidae</taxon>
        <taxon>Oopsacas</taxon>
    </lineage>
</organism>
<keyword evidence="3" id="KW-0813">Transport</keyword>
<dbReference type="GO" id="GO:0005829">
    <property type="term" value="C:cytosol"/>
    <property type="evidence" value="ECO:0007669"/>
    <property type="project" value="TreeGrafter"/>
</dbReference>
<dbReference type="PROSITE" id="PS50003">
    <property type="entry name" value="PH_DOMAIN"/>
    <property type="match status" value="1"/>
</dbReference>
<comment type="subcellular location">
    <subcellularLocation>
        <location evidence="1">Golgi apparatus</location>
        <location evidence="1">trans-Golgi network membrane</location>
    </subcellularLocation>
</comment>
<evidence type="ECO:0000256" key="1">
    <source>
        <dbReference type="ARBA" id="ARBA00004198"/>
    </source>
</evidence>
<dbReference type="Pfam" id="PF08718">
    <property type="entry name" value="GLTP"/>
    <property type="match status" value="1"/>
</dbReference>
<dbReference type="Proteomes" id="UP001165289">
    <property type="component" value="Unassembled WGS sequence"/>
</dbReference>
<dbReference type="GO" id="GO:0005794">
    <property type="term" value="C:Golgi apparatus"/>
    <property type="evidence" value="ECO:0007669"/>
    <property type="project" value="UniProtKB-SubCell"/>
</dbReference>
<dbReference type="Gene3D" id="2.30.29.30">
    <property type="entry name" value="Pleckstrin-homology domain (PH domain)/Phosphotyrosine-binding domain (PTB)"/>
    <property type="match status" value="1"/>
</dbReference>
<dbReference type="InterPro" id="IPR036497">
    <property type="entry name" value="GLTP_sf"/>
</dbReference>
<dbReference type="GO" id="GO:1902388">
    <property type="term" value="F:ceramide 1-phosphate transfer activity"/>
    <property type="evidence" value="ECO:0007669"/>
    <property type="project" value="TreeGrafter"/>
</dbReference>